<reference evidence="1 2" key="1">
    <citation type="journal article" date="2022" name="Nat. Microbiol.">
        <title>The microbiome of a bacterivorous marine choanoflagellate contains a resource-demanding obligate bacterial associate.</title>
        <authorList>
            <person name="Needham D.M."/>
            <person name="Poirier C."/>
            <person name="Bachy C."/>
            <person name="George E.E."/>
            <person name="Wilken S."/>
            <person name="Yung C.C.M."/>
            <person name="Limardo A.J."/>
            <person name="Morando M."/>
            <person name="Sudek L."/>
            <person name="Malmstrom R.R."/>
            <person name="Keeling P.J."/>
            <person name="Santoro A.E."/>
            <person name="Worden A.Z."/>
        </authorList>
    </citation>
    <scope>NUCLEOTIDE SEQUENCE [LARGE SCALE GENOMIC DNA]</scope>
    <source>
        <strain evidence="1 2">Comchoano-1</strain>
    </source>
</reference>
<organism evidence="1 2">
    <name type="scientific">Candidatus Comchoanobacter bicostacola</name>
    <dbReference type="NCBI Taxonomy" id="2919598"/>
    <lineage>
        <taxon>Bacteria</taxon>
        <taxon>Pseudomonadati</taxon>
        <taxon>Pseudomonadota</taxon>
        <taxon>Gammaproteobacteria</taxon>
        <taxon>Candidatus Comchoanobacterales</taxon>
        <taxon>Candidatus Comchoanobacteraceae</taxon>
        <taxon>Candidatus Comchoanobacter</taxon>
    </lineage>
</organism>
<sequence length="252" mass="27811">MPSHAKYIISAIILTTTMSYADIDFYGSANVSTNKMGFEYNEQLIPGSLTNQHHWTLQELATEFNQINAELSGKWNYADQMGFYGSIIYGISFSDSEKNFAMQSFKLEHQGSPSITLGGYLETQSQSEIQVGAQISAPGLKLSGLSDGLLYNGATLADASEIRPISLSIMGRMYVPVVEWLDAYLHLDYGLTSFNLELDGTITSENANCKDTALVAQPTNRTLNLGRQLTSSPKFLNSNFSVGFRTHIYKHS</sequence>
<evidence type="ECO:0000313" key="1">
    <source>
        <dbReference type="EMBL" id="UTC24745.1"/>
    </source>
</evidence>
<gene>
    <name evidence="1" type="ORF">MMH89_01060</name>
</gene>
<dbReference type="EMBL" id="CP092900">
    <property type="protein sequence ID" value="UTC24745.1"/>
    <property type="molecule type" value="Genomic_DNA"/>
</dbReference>
<accession>A0ABY5DM22</accession>
<keyword evidence="2" id="KW-1185">Reference proteome</keyword>
<dbReference type="Proteomes" id="UP001055955">
    <property type="component" value="Chromosome"/>
</dbReference>
<proteinExistence type="predicted"/>
<evidence type="ECO:0000313" key="2">
    <source>
        <dbReference type="Proteomes" id="UP001055955"/>
    </source>
</evidence>
<name>A0ABY5DM22_9GAMM</name>
<dbReference type="RefSeq" id="WP_258568534.1">
    <property type="nucleotide sequence ID" value="NZ_CP092900.1"/>
</dbReference>
<protein>
    <submittedName>
        <fullName evidence="1">Uncharacterized protein</fullName>
    </submittedName>
</protein>